<evidence type="ECO:0000313" key="5">
    <source>
        <dbReference type="EMBL" id="CAK9134490.1"/>
    </source>
</evidence>
<accession>A0ABC8QSZ5</accession>
<dbReference type="Pfam" id="PF02826">
    <property type="entry name" value="2-Hacid_dh_C"/>
    <property type="match status" value="1"/>
</dbReference>
<evidence type="ECO:0000313" key="6">
    <source>
        <dbReference type="Proteomes" id="UP001642360"/>
    </source>
</evidence>
<dbReference type="GO" id="GO:0016616">
    <property type="term" value="F:oxidoreductase activity, acting on the CH-OH group of donors, NAD or NADP as acceptor"/>
    <property type="evidence" value="ECO:0007669"/>
    <property type="project" value="UniProtKB-ARBA"/>
</dbReference>
<proteinExistence type="predicted"/>
<organism evidence="5 6">
    <name type="scientific">Ilex paraguariensis</name>
    <name type="common">yerba mate</name>
    <dbReference type="NCBI Taxonomy" id="185542"/>
    <lineage>
        <taxon>Eukaryota</taxon>
        <taxon>Viridiplantae</taxon>
        <taxon>Streptophyta</taxon>
        <taxon>Embryophyta</taxon>
        <taxon>Tracheophyta</taxon>
        <taxon>Spermatophyta</taxon>
        <taxon>Magnoliopsida</taxon>
        <taxon>eudicotyledons</taxon>
        <taxon>Gunneridae</taxon>
        <taxon>Pentapetalae</taxon>
        <taxon>asterids</taxon>
        <taxon>campanulids</taxon>
        <taxon>Aquifoliales</taxon>
        <taxon>Aquifoliaceae</taxon>
        <taxon>Ilex</taxon>
    </lineage>
</organism>
<dbReference type="EMBL" id="CAUOFW020000447">
    <property type="protein sequence ID" value="CAK9134490.1"/>
    <property type="molecule type" value="Genomic_DNA"/>
</dbReference>
<evidence type="ECO:0000259" key="4">
    <source>
        <dbReference type="Pfam" id="PF02826"/>
    </source>
</evidence>
<evidence type="ECO:0000256" key="3">
    <source>
        <dbReference type="ARBA" id="ARBA00023027"/>
    </source>
</evidence>
<dbReference type="InterPro" id="IPR050223">
    <property type="entry name" value="D-isomer_2-hydroxyacid_DH"/>
</dbReference>
<dbReference type="FunFam" id="3.40.50.720:FF:000213">
    <property type="entry name" value="Putative 2-hydroxyacid dehydrogenase"/>
    <property type="match status" value="1"/>
</dbReference>
<keyword evidence="3" id="KW-0520">NAD</keyword>
<dbReference type="InterPro" id="IPR036291">
    <property type="entry name" value="NAD(P)-bd_dom_sf"/>
</dbReference>
<feature type="domain" description="D-isomer specific 2-hydroxyacid dehydrogenase NAD-binding" evidence="4">
    <location>
        <begin position="24"/>
        <end position="153"/>
    </location>
</feature>
<dbReference type="AlphaFoldDB" id="A0ABC8QSZ5"/>
<sequence length="163" mass="18165">MGAQGLPPQGVSCFGWQTSWDYWLGSIGSKVAKRLKGFGGFISYNSRTKKPSVSYTFYPNVFELASHCNTLIICCSLIEDTYHMINNYVMKALGKDGIIINIGRGAIIDEKELVRCLVEGKIFGVGLDVFENEPNVPKELFALDHVVMLPHRAAFTEESFYDA</sequence>
<evidence type="ECO:0000256" key="1">
    <source>
        <dbReference type="ARBA" id="ARBA00022857"/>
    </source>
</evidence>
<reference evidence="5 6" key="1">
    <citation type="submission" date="2024-02" db="EMBL/GenBank/DDBJ databases">
        <authorList>
            <person name="Vignale AGUSTIN F."/>
            <person name="Sosa J E."/>
            <person name="Modenutti C."/>
        </authorList>
    </citation>
    <scope>NUCLEOTIDE SEQUENCE [LARGE SCALE GENOMIC DNA]</scope>
</reference>
<dbReference type="PANTHER" id="PTHR10996:SF179">
    <property type="entry name" value="D-ISOMER SPECIFIC 2-HYDROXYACID DEHYDROGENASE FAMILY PROTEIN-RELATED"/>
    <property type="match status" value="1"/>
</dbReference>
<dbReference type="Gene3D" id="3.40.50.720">
    <property type="entry name" value="NAD(P)-binding Rossmann-like Domain"/>
    <property type="match status" value="1"/>
</dbReference>
<keyword evidence="2" id="KW-0560">Oxidoreductase</keyword>
<evidence type="ECO:0000256" key="2">
    <source>
        <dbReference type="ARBA" id="ARBA00023002"/>
    </source>
</evidence>
<gene>
    <name evidence="5" type="ORF">ILEXP_LOCUS1419</name>
</gene>
<dbReference type="InterPro" id="IPR006140">
    <property type="entry name" value="D-isomer_DH_NAD-bd"/>
</dbReference>
<keyword evidence="6" id="KW-1185">Reference proteome</keyword>
<keyword evidence="1" id="KW-0521">NADP</keyword>
<dbReference type="SUPFAM" id="SSF51735">
    <property type="entry name" value="NAD(P)-binding Rossmann-fold domains"/>
    <property type="match status" value="1"/>
</dbReference>
<name>A0ABC8QSZ5_9AQUA</name>
<comment type="caution">
    <text evidence="5">The sequence shown here is derived from an EMBL/GenBank/DDBJ whole genome shotgun (WGS) entry which is preliminary data.</text>
</comment>
<protein>
    <recommendedName>
        <fullName evidence="4">D-isomer specific 2-hydroxyacid dehydrogenase NAD-binding domain-containing protein</fullName>
    </recommendedName>
</protein>
<dbReference type="Proteomes" id="UP001642360">
    <property type="component" value="Unassembled WGS sequence"/>
</dbReference>
<dbReference type="PANTHER" id="PTHR10996">
    <property type="entry name" value="2-HYDROXYACID DEHYDROGENASE-RELATED"/>
    <property type="match status" value="1"/>
</dbReference>